<evidence type="ECO:0000256" key="2">
    <source>
        <dbReference type="ARBA" id="ARBA00004613"/>
    </source>
</evidence>
<keyword evidence="7 13" id="KW-0378">Hydrolase</keyword>
<dbReference type="FunFam" id="3.20.20.70:FF:000197">
    <property type="entry name" value="Alpha-galactosidase"/>
    <property type="match status" value="1"/>
</dbReference>
<keyword evidence="9" id="KW-0325">Glycoprotein</keyword>
<evidence type="ECO:0000256" key="6">
    <source>
        <dbReference type="ARBA" id="ARBA00022729"/>
    </source>
</evidence>
<evidence type="ECO:0000256" key="1">
    <source>
        <dbReference type="ARBA" id="ARBA00001255"/>
    </source>
</evidence>
<dbReference type="Proteomes" id="UP000469559">
    <property type="component" value="Unassembled WGS sequence"/>
</dbReference>
<keyword evidence="12" id="KW-0624">Polysaccharide degradation</keyword>
<dbReference type="InterPro" id="IPR013785">
    <property type="entry name" value="Aldolase_TIM"/>
</dbReference>
<dbReference type="GO" id="GO:0004557">
    <property type="term" value="F:alpha-galactosidase activity"/>
    <property type="evidence" value="ECO:0007669"/>
    <property type="project" value="UniProtKB-EC"/>
</dbReference>
<name>A0A8T9BLE3_9HELO</name>
<dbReference type="CDD" id="cd14792">
    <property type="entry name" value="GH27"/>
    <property type="match status" value="1"/>
</dbReference>
<dbReference type="Gene3D" id="2.60.40.1180">
    <property type="entry name" value="Golgi alpha-mannosidase II"/>
    <property type="match status" value="1"/>
</dbReference>
<dbReference type="GO" id="GO:0000272">
    <property type="term" value="P:polysaccharide catabolic process"/>
    <property type="evidence" value="ECO:0007669"/>
    <property type="project" value="UniProtKB-KW"/>
</dbReference>
<evidence type="ECO:0000256" key="11">
    <source>
        <dbReference type="ARBA" id="ARBA00023295"/>
    </source>
</evidence>
<evidence type="ECO:0000256" key="10">
    <source>
        <dbReference type="ARBA" id="ARBA00023277"/>
    </source>
</evidence>
<keyword evidence="5" id="KW-0964">Secreted</keyword>
<organism evidence="16 17">
    <name type="scientific">Lachnellula arida</name>
    <dbReference type="NCBI Taxonomy" id="1316785"/>
    <lineage>
        <taxon>Eukaryota</taxon>
        <taxon>Fungi</taxon>
        <taxon>Dikarya</taxon>
        <taxon>Ascomycota</taxon>
        <taxon>Pezizomycotina</taxon>
        <taxon>Leotiomycetes</taxon>
        <taxon>Helotiales</taxon>
        <taxon>Lachnaceae</taxon>
        <taxon>Lachnellula</taxon>
    </lineage>
</organism>
<sequence>MMFFSTPKLIVLLVSLSLLLFSTNAAAKPLRPRLDNGLALTPPMGWNSYNHYSCSPSESIVHSNAQALVDLGLQAQGYHFVTVDCGWTLPDRTASGTMTWNATIFPSGFPALGTFLHNLGLGFGVYSDAGIQMCMTGEPAQVGSLFHEQQDATTFASWGADLLKCTLLVPLSKYDNCYSEASAGYPNTDYSPTVSPSGRYQNMSSAILATNRSIVFQICEWGVDFPSAWAPALGNSWRVTNDIIPAYRTIPRILNQVVPQTSFAGPGHWLDLDMLEVGNNIFTIPEEQTHFSLWAILKSPLVIGAALKDSATSISTESLDILLNEDVIGYNQDSLGVAASFRRRWTEEGYEVWAGNLSENRMVVAVANLQDTARSLTLNLTDVGVQTVGSLKDIWNGVTASNVETTYTAPVEAHGTILLELSNFTEAAAAPTPTFYSSASFTPTGDAVRTTCSTGLCTPVGSKIGNISPTGSASLSITAASGGSKLVDIYFCNNDIAISTSWGYGTNTRNMTIAVNDVVTRIEVPLSGKSSELFSPGLGWQDTGIFKVAIGGWQEGTNSVVVGNQGGAAGYQSYGADFVGMGIYF</sequence>
<keyword evidence="10" id="KW-0119">Carbohydrate metabolism</keyword>
<evidence type="ECO:0000256" key="8">
    <source>
        <dbReference type="ARBA" id="ARBA00023157"/>
    </source>
</evidence>
<evidence type="ECO:0000259" key="15">
    <source>
        <dbReference type="Pfam" id="PF17801"/>
    </source>
</evidence>
<accession>A0A8T9BLE3</accession>
<comment type="subcellular location">
    <subcellularLocation>
        <location evidence="2">Secreted</location>
    </subcellularLocation>
</comment>
<dbReference type="Pfam" id="PF17801">
    <property type="entry name" value="Melibiase_C"/>
    <property type="match status" value="1"/>
</dbReference>
<dbReference type="GO" id="GO:0005576">
    <property type="term" value="C:extracellular region"/>
    <property type="evidence" value="ECO:0007669"/>
    <property type="project" value="UniProtKB-SubCell"/>
</dbReference>
<comment type="caution">
    <text evidence="16">The sequence shown here is derived from an EMBL/GenBank/DDBJ whole genome shotgun (WGS) entry which is preliminary data.</text>
</comment>
<evidence type="ECO:0000256" key="12">
    <source>
        <dbReference type="ARBA" id="ARBA00023326"/>
    </source>
</evidence>
<keyword evidence="17" id="KW-1185">Reference proteome</keyword>
<protein>
    <recommendedName>
        <fullName evidence="4 13">Alpha-galactosidase</fullName>
        <ecNumber evidence="4 13">3.2.1.22</ecNumber>
    </recommendedName>
    <alternativeName>
        <fullName evidence="13">Melibiase</fullName>
    </alternativeName>
</protein>
<dbReference type="AlphaFoldDB" id="A0A8T9BLE3"/>
<evidence type="ECO:0000256" key="3">
    <source>
        <dbReference type="ARBA" id="ARBA00009743"/>
    </source>
</evidence>
<dbReference type="FunFam" id="2.60.40.1180:FF:000008">
    <property type="entry name" value="Alpha-galactosidase"/>
    <property type="match status" value="1"/>
</dbReference>
<dbReference type="PANTHER" id="PTHR11452:SF75">
    <property type="entry name" value="ALPHA-GALACTOSIDASE MEL1"/>
    <property type="match status" value="1"/>
</dbReference>
<evidence type="ECO:0000313" key="16">
    <source>
        <dbReference type="EMBL" id="TVY20914.1"/>
    </source>
</evidence>
<dbReference type="SUPFAM" id="SSF51011">
    <property type="entry name" value="Glycosyl hydrolase domain"/>
    <property type="match status" value="1"/>
</dbReference>
<reference evidence="16 17" key="1">
    <citation type="submission" date="2018-05" db="EMBL/GenBank/DDBJ databases">
        <title>Whole genome sequencing for identification of molecular markers to develop diagnostic detection tools for the regulated plant pathogen Lachnellula willkommii.</title>
        <authorList>
            <person name="Giroux E."/>
            <person name="Bilodeau G."/>
        </authorList>
    </citation>
    <scope>NUCLEOTIDE SEQUENCE [LARGE SCALE GENOMIC DNA]</scope>
    <source>
        <strain evidence="16 17">CBS 203.66</strain>
    </source>
</reference>
<dbReference type="OrthoDB" id="5795902at2759"/>
<evidence type="ECO:0000313" key="17">
    <source>
        <dbReference type="Proteomes" id="UP000469559"/>
    </source>
</evidence>
<gene>
    <name evidence="16" type="primary">aglD</name>
    <name evidence="16" type="ORF">LARI1_G001715</name>
</gene>
<keyword evidence="8 13" id="KW-1015">Disulfide bond</keyword>
<evidence type="ECO:0000256" key="13">
    <source>
        <dbReference type="RuleBase" id="RU361168"/>
    </source>
</evidence>
<dbReference type="InterPro" id="IPR041233">
    <property type="entry name" value="Melibiase_C"/>
</dbReference>
<evidence type="ECO:0000256" key="9">
    <source>
        <dbReference type="ARBA" id="ARBA00023180"/>
    </source>
</evidence>
<keyword evidence="11 13" id="KW-0326">Glycosidase</keyword>
<dbReference type="PRINTS" id="PR00740">
    <property type="entry name" value="GLHYDRLASE27"/>
</dbReference>
<dbReference type="InterPro" id="IPR002241">
    <property type="entry name" value="Glyco_hydro_27"/>
</dbReference>
<dbReference type="EC" id="3.2.1.22" evidence="4 13"/>
<dbReference type="Pfam" id="PF16499">
    <property type="entry name" value="Melibiase_2"/>
    <property type="match status" value="1"/>
</dbReference>
<dbReference type="EMBL" id="QGMF01000034">
    <property type="protein sequence ID" value="TVY20914.1"/>
    <property type="molecule type" value="Genomic_DNA"/>
</dbReference>
<feature type="signal peptide" evidence="14">
    <location>
        <begin position="1"/>
        <end position="27"/>
    </location>
</feature>
<evidence type="ECO:0000256" key="14">
    <source>
        <dbReference type="SAM" id="SignalP"/>
    </source>
</evidence>
<dbReference type="Gene3D" id="3.20.20.70">
    <property type="entry name" value="Aldolase class I"/>
    <property type="match status" value="1"/>
</dbReference>
<feature type="domain" description="Alpha galactosidase C-terminal" evidence="15">
    <location>
        <begin position="348"/>
        <end position="421"/>
    </location>
</feature>
<dbReference type="InterPro" id="IPR017853">
    <property type="entry name" value="GH"/>
</dbReference>
<keyword evidence="6 14" id="KW-0732">Signal</keyword>
<dbReference type="PANTHER" id="PTHR11452">
    <property type="entry name" value="ALPHA-GALACTOSIDASE/ALPHA-N-ACETYLGALACTOSAMINIDASE"/>
    <property type="match status" value="1"/>
</dbReference>
<dbReference type="SUPFAM" id="SSF51445">
    <property type="entry name" value="(Trans)glycosidases"/>
    <property type="match status" value="1"/>
</dbReference>
<comment type="catalytic activity">
    <reaction evidence="1 13">
        <text>Hydrolysis of terminal, non-reducing alpha-D-galactose residues in alpha-D-galactosides, including galactose oligosaccharides, galactomannans and galactolipids.</text>
        <dbReference type="EC" id="3.2.1.22"/>
    </reaction>
</comment>
<evidence type="ECO:0000256" key="4">
    <source>
        <dbReference type="ARBA" id="ARBA00012755"/>
    </source>
</evidence>
<evidence type="ECO:0000256" key="7">
    <source>
        <dbReference type="ARBA" id="ARBA00022801"/>
    </source>
</evidence>
<dbReference type="InterPro" id="IPR013780">
    <property type="entry name" value="Glyco_hydro_b"/>
</dbReference>
<evidence type="ECO:0000256" key="5">
    <source>
        <dbReference type="ARBA" id="ARBA00022525"/>
    </source>
</evidence>
<comment type="similarity">
    <text evidence="3 13">Belongs to the glycosyl hydrolase 27 family.</text>
</comment>
<proteinExistence type="inferred from homology"/>
<feature type="chain" id="PRO_5035814922" description="Alpha-galactosidase" evidence="14">
    <location>
        <begin position="28"/>
        <end position="585"/>
    </location>
</feature>